<feature type="region of interest" description="Disordered" evidence="1">
    <location>
        <begin position="1"/>
        <end position="32"/>
    </location>
</feature>
<dbReference type="AlphaFoldDB" id="A0A2P5AW10"/>
<accession>A0A2P5AW10</accession>
<comment type="caution">
    <text evidence="2">The sequence shown here is derived from an EMBL/GenBank/DDBJ whole genome shotgun (WGS) entry which is preliminary data.</text>
</comment>
<dbReference type="OrthoDB" id="10389121at2759"/>
<evidence type="ECO:0000313" key="2">
    <source>
        <dbReference type="EMBL" id="PON40726.1"/>
    </source>
</evidence>
<feature type="compositionally biased region" description="Basic and acidic residues" evidence="1">
    <location>
        <begin position="8"/>
        <end position="25"/>
    </location>
</feature>
<evidence type="ECO:0000313" key="3">
    <source>
        <dbReference type="Proteomes" id="UP000237105"/>
    </source>
</evidence>
<dbReference type="Proteomes" id="UP000237105">
    <property type="component" value="Unassembled WGS sequence"/>
</dbReference>
<dbReference type="EMBL" id="JXTB01000433">
    <property type="protein sequence ID" value="PON40726.1"/>
    <property type="molecule type" value="Genomic_DNA"/>
</dbReference>
<protein>
    <submittedName>
        <fullName evidence="2">Uncharacterized protein</fullName>
    </submittedName>
</protein>
<gene>
    <name evidence="2" type="ORF">PanWU01x14_295190</name>
</gene>
<proteinExistence type="predicted"/>
<organism evidence="2 3">
    <name type="scientific">Parasponia andersonii</name>
    <name type="common">Sponia andersonii</name>
    <dbReference type="NCBI Taxonomy" id="3476"/>
    <lineage>
        <taxon>Eukaryota</taxon>
        <taxon>Viridiplantae</taxon>
        <taxon>Streptophyta</taxon>
        <taxon>Embryophyta</taxon>
        <taxon>Tracheophyta</taxon>
        <taxon>Spermatophyta</taxon>
        <taxon>Magnoliopsida</taxon>
        <taxon>eudicotyledons</taxon>
        <taxon>Gunneridae</taxon>
        <taxon>Pentapetalae</taxon>
        <taxon>rosids</taxon>
        <taxon>fabids</taxon>
        <taxon>Rosales</taxon>
        <taxon>Cannabaceae</taxon>
        <taxon>Parasponia</taxon>
    </lineage>
</organism>
<sequence>MSNIVGHWRSDLADDERENNRDKNRISALGAKPLETPPKNLHLHRLFFVAGSGLVRAFLPLDLDPGLMDVWGSDNMTITPVKRHRRSGSFERWFTVREW</sequence>
<name>A0A2P5AW10_PARAD</name>
<keyword evidence="3" id="KW-1185">Reference proteome</keyword>
<reference evidence="3" key="1">
    <citation type="submission" date="2016-06" db="EMBL/GenBank/DDBJ databases">
        <title>Parallel loss of symbiosis genes in relatives of nitrogen-fixing non-legume Parasponia.</title>
        <authorList>
            <person name="Van Velzen R."/>
            <person name="Holmer R."/>
            <person name="Bu F."/>
            <person name="Rutten L."/>
            <person name="Van Zeijl A."/>
            <person name="Liu W."/>
            <person name="Santuari L."/>
            <person name="Cao Q."/>
            <person name="Sharma T."/>
            <person name="Shen D."/>
            <person name="Roswanjaya Y."/>
            <person name="Wardhani T."/>
            <person name="Kalhor M.S."/>
            <person name="Jansen J."/>
            <person name="Van den Hoogen J."/>
            <person name="Gungor B."/>
            <person name="Hartog M."/>
            <person name="Hontelez J."/>
            <person name="Verver J."/>
            <person name="Yang W.-C."/>
            <person name="Schijlen E."/>
            <person name="Repin R."/>
            <person name="Schilthuizen M."/>
            <person name="Schranz E."/>
            <person name="Heidstra R."/>
            <person name="Miyata K."/>
            <person name="Fedorova E."/>
            <person name="Kohlen W."/>
            <person name="Bisseling T."/>
            <person name="Smit S."/>
            <person name="Geurts R."/>
        </authorList>
    </citation>
    <scope>NUCLEOTIDE SEQUENCE [LARGE SCALE GENOMIC DNA]</scope>
    <source>
        <strain evidence="3">cv. WU1-14</strain>
    </source>
</reference>
<evidence type="ECO:0000256" key="1">
    <source>
        <dbReference type="SAM" id="MobiDB-lite"/>
    </source>
</evidence>